<evidence type="ECO:0000256" key="5">
    <source>
        <dbReference type="ARBA" id="ARBA00024043"/>
    </source>
</evidence>
<feature type="region of interest" description="Disordered" evidence="6">
    <location>
        <begin position="2014"/>
        <end position="2042"/>
    </location>
</feature>
<keyword evidence="2" id="KW-0800">Toxin</keyword>
<dbReference type="InterPro" id="IPR008619">
    <property type="entry name" value="Filamentous_hemagglutn_rpt"/>
</dbReference>
<dbReference type="SUPFAM" id="SSF51126">
    <property type="entry name" value="Pectin lyase-like"/>
    <property type="match status" value="1"/>
</dbReference>
<dbReference type="Pfam" id="PF05860">
    <property type="entry name" value="TPS"/>
    <property type="match status" value="1"/>
</dbReference>
<proteinExistence type="inferred from homology"/>
<dbReference type="NCBIfam" id="TIGR01901">
    <property type="entry name" value="adhes_NPXG"/>
    <property type="match status" value="1"/>
</dbReference>
<dbReference type="Pfam" id="PF04829">
    <property type="entry name" value="PT-VENN"/>
    <property type="match status" value="1"/>
</dbReference>
<dbReference type="Gene3D" id="2.160.20.10">
    <property type="entry name" value="Single-stranded right-handed beta-helix, Pectin lyase-like"/>
    <property type="match status" value="1"/>
</dbReference>
<dbReference type="Pfam" id="PF05594">
    <property type="entry name" value="Fil_haemagg"/>
    <property type="match status" value="10"/>
</dbReference>
<evidence type="ECO:0000313" key="9">
    <source>
        <dbReference type="Proteomes" id="UP000254835"/>
    </source>
</evidence>
<evidence type="ECO:0000259" key="7">
    <source>
        <dbReference type="SMART" id="SM00912"/>
    </source>
</evidence>
<dbReference type="Proteomes" id="UP000254835">
    <property type="component" value="Unassembled WGS sequence"/>
</dbReference>
<dbReference type="InterPro" id="IPR024973">
    <property type="entry name" value="ESPR"/>
</dbReference>
<evidence type="ECO:0000256" key="3">
    <source>
        <dbReference type="ARBA" id="ARBA00022913"/>
    </source>
</evidence>
<dbReference type="NCBIfam" id="TIGR01731">
    <property type="entry name" value="fil_hemag_20aa"/>
    <property type="match status" value="11"/>
</dbReference>
<keyword evidence="3" id="KW-1266">Target cell cytoplasm</keyword>
<evidence type="ECO:0000256" key="2">
    <source>
        <dbReference type="ARBA" id="ARBA00022656"/>
    </source>
</evidence>
<sequence length="3093" mass="317816">MNKNLYRIVFNKARGMLMVVADIAASGRATSSPSSGIGHAQNRRISALSSLSFSLLLALGCVSLSAQANIVADASAPGNQQPTIISSANGTPQVNIQAPSSGGVSRNVYSQFDVDNRGVLLNNGQGVNQTQLGGFISGNPSLARGEASIILNEVNSRDPSRLNGYIEVAGRKAQVVIANPSGITCEGCGFINANRATLTTGQAQLNNGQLTGYDVDRGEIVIQGKGLDSSRQDHTDLIARSVKVNAGIWANDLKVTAGRNQIDAAHQNINAKAADGSPHPTVAVDVANLGGMYAGKIRLIGTESGVGVRNAGEIGASAGDITITADGMLVNSGQINSARQLAVKTSADIDNSGVLYASGDTQLTSAGKLSNSGTIAAAGDTALRAAEVNSSRNSLLGAGVKSDNSSVTSGTLSIEANGQLIAQGKNVSGTAQNLNAHSIDLSGSQTQSRDITLTSQGGPIDLSGARLSASQNLSASTASQLRTDNAKLVAGQVTLDAQALSNVRGVIAQTGTTDFNLNLPGNIDNRDGKILSGGKLSLQAETLNSNGNSLLGAGVQNDGKLAQSGELNVATRQALIAQGQNVAAGAMTLSGSRVDLTGSQTQAGNITITARDGDISTQDATVLTPGTLAITAAANTKQTLNNSGGKLHADNIQLNLAKLDSSKGEIAAATDMWVRLQSDFTHQAGARLTAGRDLAFATSGALTNQYKLEAGRDMQLTALSISNANTDNSSALLAGRDLSLNTDSLFNSGTLYAAGVGQFTINGNVENRGEIYTEQQLTLASAGNLVNSGVIQTRGDMQLSTAGYLNNSGTLYSAGDQMALSTSGDLTNKGSLYAARGNLHLLTKANLDNSGSLYGTGNSELTVHGNAANSGSVYTQGTLQWQSDGSVANSGSIAALGDLQLKASDLLSSNPSMIAAGLTANGSRANNSDLTITTEHTLIAQGQNIATGTLALSGSQLDLTASQTQANAITLAAKSGDITLTEAVVKAATQLSAGTTTLLRTDKASLIADQITLTVQSLSNFGGVIAQTGITDFNLNLAGYLDNRAGTLLSKGNVAVQAQRLDSNSTSLLGAGIQSDGRLTDAGNLAVTTHQDLIAQGQTLAAGAMTLTGSRVSLADSHTQAREMNIIANSGDVSTQRAKIISLGSLTITAGANAAQKLNNQGGALAANNISLNLGQFDGSAGKVSASQDLTIGLLSDFNNLAGSTLQAGRDLTFTTQGALTNGGQLLAGRKLSTDSTTLFNSGSIIGAEATLKARDRITNSGPKALIGATDENGTLTLLAPVLENSDTVTNTDSAPTTTILGMGKVILAGRQDNGGNYQTAAQILNISGLIESGKDLLVYASKLTNSRHILTANSNFVAAGTVSGTGYWTAENPDIPGGRYAEPPHGGSMNSDYIGTNYTSTTAKNSIDKISPEAQLLAGGNLMPHVSTLENFWSKVSAQGEINLSGVTLNQDGWGNAQRLIERTTSSGEWRYRTYKGNLWGTGWGPEVKENTTNQYASSLTAKTISGSGTTINNGANSGAISPPNNRDNIGKDIAVEFNGISLTLPSGGLYQLSTDKGHYAPTPEGDLSLGSINNPSANLDRTGLTAPDRAVSGGYLIETNPAFANLNNWKGSDYYLQQLNSDPSFIHKRLGDNAYEQRLVRDQVLALTGQTVASDYRSAQEQFEQLFAAGIEYSKAFNIALGSHLSAEQMAALTSNIVLMETREIAGETVLVPVVYLVGVKPGDLHANGALIAANNIELTDVQGLSHQGAIKATHDLRISMAKDITLTSNGGLLQAGNNLQLSTLNSDIDLTGARLNATNLQLDSGRDLILRTDTEQLSSSNGAVLRNQTLLGPLASINVSNNAVINTGRDFILQGASLTVGKDLQVNTGGDWILNTVERSDQISADYGYGHATSEHIRHFGSEVNVSGALTAKVDNLSAVGANINAGTVDVQAQNINLSAATDSLHVTGESSSKRHTSSVDLYDETLLGSQLNAKGDINLQAAKDMTLSASTVQTDGALKLAAGGDVTLTTQTEQHDEQRNHTGKSKGLASTTTTRTEDSISQTLAVGSMLSAGSIDVSGKNIAVTGSNVVADNDINLRAKENITIDTAQQSESESHLFEQKKSGLMTTGGIGVTIGSNSQKTTDNMQTLSNVGSTIGSLGGNVTLDAGHQLTIHGSEVIANKDISLKGSDVAITAAENHLSQQHTTESKQSGITVALSGTVGSAINSAVTTAQDAKKETNGRLQALQTTKAVLQGVQAAQGKVLANETGDPNAVGVSISLGSQKSKSESRLEQTTASGSNIAAGNNLSITATGNHGAGDIRVQGSELQAGKNLSLDAKNDIALNSAENSESLHGSNKSSGGNIGIGIGVGKGAGISIFAGVNASKGKEQGDSLTHTETQLKAGDTVSITSGRDTSLKGAQVSGETVKVDAGRNLTLQSEQDRNNYDSKQTSVSASGSFTFGTMTGSGSVSASKSKIDSDYTSVQEQTGFFAGKGGFDITVGEHTQLNGAVIGSTATADKNKLDTGSLGFSNLDNQASFKTSTSSMGLSSGGFTGSKDIISNMGGGVPITGGNSGDASSTTHAAVSDGTITVRDTDKQQQNVADLSRDVEHANNALSPIFDKEKEQNRLREINLIGEIGNQVADIARTQGKIAEEKALKDPKAIQAAKDVLAEKGNLTPTNKQLVEQIRNTASASYGTGSDLQRAIQAATAITQGLTGGNIGQALAGGSAPYLAHEISKYLPADQNQTANLMAHAVLGAVVGHFNGNATVGAISAFTAEAAAPAIIKAMGWDKDSLTEKQKQTVSALATLAAGLAGGLVGDSSSSAVAGAQAGKNAVENNSLSGDHGRESMKQAAESLKNQIRDKLGEGTTSSIANAIITALADTGDTALGGSDYALDYVMALASCATGDSYCTQALNDLAGKNQAAAETVKALIQSETWSAIAESAKKAYDGDQMALEATGGMLAGLFLPGKKLPGGIAGKAESIAADIGKTGTVFDSIKGTQPVYPGSVIPKSFEMTLPNGQKVWVHGNATEHMAEYAVSKAVTNTPEAVRLASQTELRSFQAALDAATKNGMSYGRITVDGWQLEIKPPRAAGELPTVIHARYLGAN</sequence>
<dbReference type="Pfam" id="PF13018">
    <property type="entry name" value="ESPR"/>
    <property type="match status" value="1"/>
</dbReference>
<dbReference type="Pfam" id="PF13332">
    <property type="entry name" value="Fil_haemagg_2"/>
    <property type="match status" value="6"/>
</dbReference>
<keyword evidence="4" id="KW-0843">Virulence</keyword>
<dbReference type="GO" id="GO:0090729">
    <property type="term" value="F:toxin activity"/>
    <property type="evidence" value="ECO:0007669"/>
    <property type="project" value="UniProtKB-KW"/>
</dbReference>
<feature type="compositionally biased region" description="Polar residues" evidence="6">
    <location>
        <begin position="2032"/>
        <end position="2042"/>
    </location>
</feature>
<dbReference type="EMBL" id="UHJA01000001">
    <property type="protein sequence ID" value="SUP75751.1"/>
    <property type="molecule type" value="Genomic_DNA"/>
</dbReference>
<comment type="subcellular location">
    <subcellularLocation>
        <location evidence="1">Target cell</location>
        <location evidence="1">Target cell cytoplasm</location>
    </subcellularLocation>
</comment>
<evidence type="ECO:0000313" key="8">
    <source>
        <dbReference type="EMBL" id="SUP75751.1"/>
    </source>
</evidence>
<feature type="region of interest" description="Disordered" evidence="6">
    <location>
        <begin position="2265"/>
        <end position="2284"/>
    </location>
</feature>
<dbReference type="GO" id="GO:0003824">
    <property type="term" value="F:catalytic activity"/>
    <property type="evidence" value="ECO:0007669"/>
    <property type="project" value="UniProtKB-ARBA"/>
</dbReference>
<feature type="domain" description="Filamentous haemagglutinin FhaB/tRNA nuclease CdiA-like TPS" evidence="7">
    <location>
        <begin position="88"/>
        <end position="208"/>
    </location>
</feature>
<dbReference type="GeneID" id="57907690"/>
<name>A0A380PQF7_YERFR</name>
<evidence type="ECO:0000256" key="4">
    <source>
        <dbReference type="ARBA" id="ARBA00023026"/>
    </source>
</evidence>
<protein>
    <submittedName>
        <fullName evidence="8">Adhesin</fullName>
    </submittedName>
</protein>
<organism evidence="8 9">
    <name type="scientific">Yersinia frederiksenii</name>
    <dbReference type="NCBI Taxonomy" id="29484"/>
    <lineage>
        <taxon>Bacteria</taxon>
        <taxon>Pseudomonadati</taxon>
        <taxon>Pseudomonadota</taxon>
        <taxon>Gammaproteobacteria</taxon>
        <taxon>Enterobacterales</taxon>
        <taxon>Yersiniaceae</taxon>
        <taxon>Yersinia</taxon>
    </lineage>
</organism>
<dbReference type="InterPro" id="IPR025157">
    <property type="entry name" value="Hemagglutinin_rpt"/>
</dbReference>
<gene>
    <name evidence="8" type="primary">fhaB_1</name>
    <name evidence="8" type="ORF">NCTC11470_00770</name>
</gene>
<reference evidence="8 9" key="1">
    <citation type="submission" date="2018-06" db="EMBL/GenBank/DDBJ databases">
        <authorList>
            <consortium name="Pathogen Informatics"/>
            <person name="Doyle S."/>
        </authorList>
    </citation>
    <scope>NUCLEOTIDE SEQUENCE [LARGE SCALE GENOMIC DNA]</scope>
    <source>
        <strain evidence="8 9">NCTC11470</strain>
    </source>
</reference>
<accession>A0A380PQF7</accession>
<evidence type="ECO:0000256" key="6">
    <source>
        <dbReference type="SAM" id="MobiDB-lite"/>
    </source>
</evidence>
<dbReference type="RefSeq" id="WP_115155708.1">
    <property type="nucleotide sequence ID" value="NZ_CP023964.1"/>
</dbReference>
<dbReference type="InterPro" id="IPR006914">
    <property type="entry name" value="VENN_dom"/>
</dbReference>
<evidence type="ECO:0000256" key="1">
    <source>
        <dbReference type="ARBA" id="ARBA00004219"/>
    </source>
</evidence>
<comment type="similarity">
    <text evidence="5">In the N-terminal section; belongs to the CdiA toxin family.</text>
</comment>
<dbReference type="InterPro" id="IPR010069">
    <property type="entry name" value="CdiA_FHA1_rpt"/>
</dbReference>
<dbReference type="InterPro" id="IPR011050">
    <property type="entry name" value="Pectin_lyase_fold/virulence"/>
</dbReference>
<dbReference type="InterPro" id="IPR012334">
    <property type="entry name" value="Pectin_lyas_fold"/>
</dbReference>
<dbReference type="SMART" id="SM00912">
    <property type="entry name" value="Haemagg_act"/>
    <property type="match status" value="1"/>
</dbReference>
<dbReference type="InterPro" id="IPR008638">
    <property type="entry name" value="FhaB/CdiA-like_TPS"/>
</dbReference>
<feature type="region of interest" description="Disordered" evidence="6">
    <location>
        <begin position="82"/>
        <end position="102"/>
    </location>
</feature>